<organism evidence="1 2">
    <name type="scientific">Austropuccinia psidii MF-1</name>
    <dbReference type="NCBI Taxonomy" id="1389203"/>
    <lineage>
        <taxon>Eukaryota</taxon>
        <taxon>Fungi</taxon>
        <taxon>Dikarya</taxon>
        <taxon>Basidiomycota</taxon>
        <taxon>Pucciniomycotina</taxon>
        <taxon>Pucciniomycetes</taxon>
        <taxon>Pucciniales</taxon>
        <taxon>Sphaerophragmiaceae</taxon>
        <taxon>Austropuccinia</taxon>
    </lineage>
</organism>
<proteinExistence type="predicted"/>
<dbReference type="OrthoDB" id="2505481at2759"/>
<keyword evidence="2" id="KW-1185">Reference proteome</keyword>
<gene>
    <name evidence="1" type="ORF">O181_117831</name>
</gene>
<name>A0A9Q3KCM9_9BASI</name>
<sequence>MLFGISHGAIVLNTQSVIHKLMKFQRKVIVWPTIEQQRETSQVMQAEGFPGCIGFIDGSLIPLSQHPPNPGEAYFDHKK</sequence>
<protein>
    <recommendedName>
        <fullName evidence="3">DDE Tnp4 domain-containing protein</fullName>
    </recommendedName>
</protein>
<dbReference type="Proteomes" id="UP000765509">
    <property type="component" value="Unassembled WGS sequence"/>
</dbReference>
<feature type="non-terminal residue" evidence="1">
    <location>
        <position position="79"/>
    </location>
</feature>
<dbReference type="AlphaFoldDB" id="A0A9Q3KCM9"/>
<evidence type="ECO:0000313" key="2">
    <source>
        <dbReference type="Proteomes" id="UP000765509"/>
    </source>
</evidence>
<comment type="caution">
    <text evidence="1">The sequence shown here is derived from an EMBL/GenBank/DDBJ whole genome shotgun (WGS) entry which is preliminary data.</text>
</comment>
<evidence type="ECO:0008006" key="3">
    <source>
        <dbReference type="Google" id="ProtNLM"/>
    </source>
</evidence>
<accession>A0A9Q3KCM9</accession>
<dbReference type="EMBL" id="AVOT02102141">
    <property type="protein sequence ID" value="MBW0578116.1"/>
    <property type="molecule type" value="Genomic_DNA"/>
</dbReference>
<evidence type="ECO:0000313" key="1">
    <source>
        <dbReference type="EMBL" id="MBW0578116.1"/>
    </source>
</evidence>
<reference evidence="1" key="1">
    <citation type="submission" date="2021-03" db="EMBL/GenBank/DDBJ databases">
        <title>Draft genome sequence of rust myrtle Austropuccinia psidii MF-1, a brazilian biotype.</title>
        <authorList>
            <person name="Quecine M.C."/>
            <person name="Pachon D.M.R."/>
            <person name="Bonatelli M.L."/>
            <person name="Correr F.H."/>
            <person name="Franceschini L.M."/>
            <person name="Leite T.F."/>
            <person name="Margarido G.R.A."/>
            <person name="Almeida C.A."/>
            <person name="Ferrarezi J.A."/>
            <person name="Labate C.A."/>
        </authorList>
    </citation>
    <scope>NUCLEOTIDE SEQUENCE</scope>
    <source>
        <strain evidence="1">MF-1</strain>
    </source>
</reference>